<comment type="catalytic activity">
    <reaction evidence="5 7">
        <text>AMP + ATP = 2 ADP</text>
        <dbReference type="Rhea" id="RHEA:12973"/>
        <dbReference type="ChEBI" id="CHEBI:30616"/>
        <dbReference type="ChEBI" id="CHEBI:456215"/>
        <dbReference type="ChEBI" id="CHEBI:456216"/>
        <dbReference type="EC" id="2.7.4.3"/>
    </reaction>
</comment>
<comment type="pathway">
    <text evidence="5">Purine metabolism; AMP biosynthesis via salvage pathway; AMP from ADP: step 1/1.</text>
</comment>
<reference evidence="9 10" key="1">
    <citation type="journal article" date="2014" name="Environ. Microbiol.">
        <title>Genomic signatures of obligate host dependence in the luminous bacterial symbiont of a vertebrate.</title>
        <authorList>
            <person name="Hendry T.A."/>
            <person name="de Wet J.R."/>
            <person name="Dunlap P.V."/>
        </authorList>
    </citation>
    <scope>NUCLEOTIDE SEQUENCE [LARGE SCALE GENOMIC DNA]</scope>
    <source>
        <strain evidence="9 10">Akat1</strain>
    </source>
</reference>
<comment type="caution">
    <text evidence="5">Lacks conserved residue(s) required for the propagation of feature annotation.</text>
</comment>
<comment type="subunit">
    <text evidence="5 7">Monomer.</text>
</comment>
<dbReference type="CDD" id="cd01428">
    <property type="entry name" value="ADK"/>
    <property type="match status" value="1"/>
</dbReference>
<dbReference type="Pfam" id="PF00406">
    <property type="entry name" value="ADK"/>
    <property type="match status" value="1"/>
</dbReference>
<dbReference type="Gene3D" id="3.40.50.300">
    <property type="entry name" value="P-loop containing nucleotide triphosphate hydrolases"/>
    <property type="match status" value="1"/>
</dbReference>
<sequence length="214" mass="24407">MRIIFLGPPGSGKGTQARLLMERYHLPKISPGDILRIAIKKETKLGKRARAIINSGNLVSDNIILSLIKDRIAQKDCYKGFIFDGFPRTILQANSLKEMKITIDYVIQLNISNDEIVKRIAGRRIHLASGRTYHTIYNLPKVEGKDDITGEKLIIRNDDKEETIRARLSIYYDQTAPLSSYYLEEAKLGNIRYLKFDAEKKVTELTNDIKKALI</sequence>
<dbReference type="InterPro" id="IPR006259">
    <property type="entry name" value="Adenyl_kin_sub"/>
</dbReference>
<comment type="subcellular location">
    <subcellularLocation>
        <location evidence="5 7">Cytoplasm</location>
    </subcellularLocation>
</comment>
<feature type="binding site" evidence="5">
    <location>
        <position position="200"/>
    </location>
    <ligand>
        <name>ATP</name>
        <dbReference type="ChEBI" id="CHEBI:30616"/>
    </ligand>
</feature>
<keyword evidence="4 5" id="KW-0418">Kinase</keyword>
<feature type="binding site" evidence="5">
    <location>
        <begin position="57"/>
        <end position="59"/>
    </location>
    <ligand>
        <name>AMP</name>
        <dbReference type="ChEBI" id="CHEBI:456215"/>
    </ligand>
</feature>
<name>S3DJD2_9GAMM</name>
<dbReference type="GO" id="GO:0044209">
    <property type="term" value="P:AMP salvage"/>
    <property type="evidence" value="ECO:0007669"/>
    <property type="project" value="UniProtKB-UniRule"/>
</dbReference>
<dbReference type="GO" id="GO:0005737">
    <property type="term" value="C:cytoplasm"/>
    <property type="evidence" value="ECO:0007669"/>
    <property type="project" value="UniProtKB-SubCell"/>
</dbReference>
<accession>S3DJD2</accession>
<dbReference type="GO" id="GO:0004017">
    <property type="term" value="F:AMP kinase activity"/>
    <property type="evidence" value="ECO:0007669"/>
    <property type="project" value="UniProtKB-UniRule"/>
</dbReference>
<dbReference type="NCBIfam" id="NF001381">
    <property type="entry name" value="PRK00279.1-3"/>
    <property type="match status" value="1"/>
</dbReference>
<dbReference type="InterPro" id="IPR033690">
    <property type="entry name" value="Adenylat_kinase_CS"/>
</dbReference>
<dbReference type="eggNOG" id="COG0563">
    <property type="taxonomic scope" value="Bacteria"/>
</dbReference>
<feature type="binding site" evidence="5">
    <location>
        <begin position="10"/>
        <end position="15"/>
    </location>
    <ligand>
        <name>ATP</name>
        <dbReference type="ChEBI" id="CHEBI:30616"/>
    </ligand>
</feature>
<dbReference type="RefSeq" id="WP_016503583.1">
    <property type="nucleotide sequence ID" value="NZ_AMSD01000001.1"/>
</dbReference>
<feature type="binding site" evidence="5">
    <location>
        <position position="36"/>
    </location>
    <ligand>
        <name>AMP</name>
        <dbReference type="ChEBI" id="CHEBI:456215"/>
    </ligand>
</feature>
<dbReference type="HAMAP" id="MF_00235">
    <property type="entry name" value="Adenylate_kinase_Adk"/>
    <property type="match status" value="1"/>
</dbReference>
<dbReference type="PANTHER" id="PTHR23359">
    <property type="entry name" value="NUCLEOTIDE KINASE"/>
    <property type="match status" value="1"/>
</dbReference>
<dbReference type="Proteomes" id="UP000053688">
    <property type="component" value="Unassembled WGS sequence"/>
</dbReference>
<evidence type="ECO:0000256" key="1">
    <source>
        <dbReference type="ARBA" id="ARBA00022679"/>
    </source>
</evidence>
<comment type="caution">
    <text evidence="9">The sequence shown here is derived from an EMBL/GenBank/DDBJ whole genome shotgun (WGS) entry which is preliminary data.</text>
</comment>
<dbReference type="UniPathway" id="UPA00588">
    <property type="reaction ID" value="UER00649"/>
</dbReference>
<dbReference type="PATRIC" id="fig|1236703.3.peg.236"/>
<evidence type="ECO:0000313" key="9">
    <source>
        <dbReference type="EMBL" id="EPE37785.1"/>
    </source>
</evidence>
<dbReference type="PROSITE" id="PS00113">
    <property type="entry name" value="ADENYLATE_KINASE"/>
    <property type="match status" value="1"/>
</dbReference>
<evidence type="ECO:0000313" key="10">
    <source>
        <dbReference type="Proteomes" id="UP000053688"/>
    </source>
</evidence>
<dbReference type="STRING" id="28176.CF66_2171"/>
<organism evidence="9 10">
    <name type="scientific">Candidatus Photodesmus katoptron Akat1</name>
    <dbReference type="NCBI Taxonomy" id="1236703"/>
    <lineage>
        <taxon>Bacteria</taxon>
        <taxon>Pseudomonadati</taxon>
        <taxon>Pseudomonadota</taxon>
        <taxon>Gammaproteobacteria</taxon>
        <taxon>Vibrionales</taxon>
        <taxon>Vibrionaceae</taxon>
        <taxon>Candidatus Photodesmus</taxon>
    </lineage>
</organism>
<keyword evidence="10" id="KW-1185">Reference proteome</keyword>
<dbReference type="PRINTS" id="PR00094">
    <property type="entry name" value="ADENYLTKNASE"/>
</dbReference>
<evidence type="ECO:0000256" key="3">
    <source>
        <dbReference type="ARBA" id="ARBA00022741"/>
    </source>
</evidence>
<feature type="region of interest" description="LID" evidence="5">
    <location>
        <begin position="122"/>
        <end position="159"/>
    </location>
</feature>
<evidence type="ECO:0000256" key="5">
    <source>
        <dbReference type="HAMAP-Rule" id="MF_00235"/>
    </source>
</evidence>
<keyword evidence="2 5" id="KW-0545">Nucleotide biosynthesis</keyword>
<dbReference type="GO" id="GO:0005524">
    <property type="term" value="F:ATP binding"/>
    <property type="evidence" value="ECO:0007669"/>
    <property type="project" value="UniProtKB-UniRule"/>
</dbReference>
<dbReference type="Pfam" id="PF05191">
    <property type="entry name" value="ADK_lid"/>
    <property type="match status" value="1"/>
</dbReference>
<feature type="binding site" evidence="5">
    <location>
        <position position="167"/>
    </location>
    <ligand>
        <name>AMP</name>
        <dbReference type="ChEBI" id="CHEBI:456215"/>
    </ligand>
</feature>
<feature type="binding site" evidence="5">
    <location>
        <position position="156"/>
    </location>
    <ligand>
        <name>AMP</name>
        <dbReference type="ChEBI" id="CHEBI:456215"/>
    </ligand>
</feature>
<dbReference type="NCBIfam" id="NF001379">
    <property type="entry name" value="PRK00279.1-1"/>
    <property type="match status" value="1"/>
</dbReference>
<dbReference type="NCBIfam" id="TIGR01351">
    <property type="entry name" value="adk"/>
    <property type="match status" value="1"/>
</dbReference>
<gene>
    <name evidence="5" type="primary">adk</name>
    <name evidence="9" type="ORF">O1U_0247</name>
</gene>
<evidence type="ECO:0000256" key="6">
    <source>
        <dbReference type="RuleBase" id="RU003330"/>
    </source>
</evidence>
<evidence type="ECO:0000256" key="7">
    <source>
        <dbReference type="RuleBase" id="RU003331"/>
    </source>
</evidence>
<keyword evidence="5 7" id="KW-0067">ATP-binding</keyword>
<dbReference type="InterPro" id="IPR000850">
    <property type="entry name" value="Adenylat/UMP-CMP_kin"/>
</dbReference>
<comment type="domain">
    <text evidence="5">Consists of three domains, a large central CORE domain and two small peripheral domains, NMPbind and LID, which undergo movements during catalysis. The LID domain closes over the site of phosphoryl transfer upon ATP binding. Assembling and dissambling the active center during each catalytic cycle provides an effective means to prevent ATP hydrolysis.</text>
</comment>
<evidence type="ECO:0000256" key="2">
    <source>
        <dbReference type="ARBA" id="ARBA00022727"/>
    </source>
</evidence>
<dbReference type="EMBL" id="AMSD01000001">
    <property type="protein sequence ID" value="EPE37785.1"/>
    <property type="molecule type" value="Genomic_DNA"/>
</dbReference>
<dbReference type="EC" id="2.7.4.3" evidence="5 7"/>
<protein>
    <recommendedName>
        <fullName evidence="5 7">Adenylate kinase</fullName>
        <shortName evidence="5">AK</shortName>
        <ecNumber evidence="5 7">2.7.4.3</ecNumber>
    </recommendedName>
    <alternativeName>
        <fullName evidence="5">ATP-AMP transphosphorylase</fullName>
    </alternativeName>
    <alternativeName>
        <fullName evidence="5">ATP:AMP phosphotransferase</fullName>
    </alternativeName>
    <alternativeName>
        <fullName evidence="5">Adenylate monophosphate kinase</fullName>
    </alternativeName>
</protein>
<feature type="binding site" evidence="5">
    <location>
        <position position="123"/>
    </location>
    <ligand>
        <name>ATP</name>
        <dbReference type="ChEBI" id="CHEBI:30616"/>
    </ligand>
</feature>
<dbReference type="AlphaFoldDB" id="S3DJD2"/>
<comment type="function">
    <text evidence="5">Catalyzes the reversible transfer of the terminal phosphate group between ATP and AMP. Plays an important role in cellular energy homeostasis and in adenine nucleotide metabolism.</text>
</comment>
<dbReference type="SUPFAM" id="SSF52540">
    <property type="entry name" value="P-loop containing nucleoside triphosphate hydrolases"/>
    <property type="match status" value="1"/>
</dbReference>
<feature type="binding site" evidence="5">
    <location>
        <begin position="85"/>
        <end position="88"/>
    </location>
    <ligand>
        <name>AMP</name>
        <dbReference type="ChEBI" id="CHEBI:456215"/>
    </ligand>
</feature>
<dbReference type="InterPro" id="IPR007862">
    <property type="entry name" value="Adenylate_kinase_lid-dom"/>
</dbReference>
<evidence type="ECO:0000259" key="8">
    <source>
        <dbReference type="Pfam" id="PF05191"/>
    </source>
</evidence>
<dbReference type="FunFam" id="3.40.50.300:FF:000106">
    <property type="entry name" value="Adenylate kinase mitochondrial"/>
    <property type="match status" value="1"/>
</dbReference>
<proteinExistence type="inferred from homology"/>
<feature type="domain" description="Adenylate kinase active site lid" evidence="8">
    <location>
        <begin position="123"/>
        <end position="158"/>
    </location>
</feature>
<keyword evidence="5" id="KW-0963">Cytoplasm</keyword>
<comment type="similarity">
    <text evidence="5 6">Belongs to the adenylate kinase family.</text>
</comment>
<feature type="binding site" evidence="5">
    <location>
        <begin position="132"/>
        <end position="133"/>
    </location>
    <ligand>
        <name>ATP</name>
        <dbReference type="ChEBI" id="CHEBI:30616"/>
    </ligand>
</feature>
<feature type="binding site" evidence="5">
    <location>
        <position position="92"/>
    </location>
    <ligand>
        <name>AMP</name>
        <dbReference type="ChEBI" id="CHEBI:456215"/>
    </ligand>
</feature>
<feature type="region of interest" description="NMP" evidence="5">
    <location>
        <begin position="30"/>
        <end position="59"/>
    </location>
</feature>
<evidence type="ECO:0000256" key="4">
    <source>
        <dbReference type="ARBA" id="ARBA00022777"/>
    </source>
</evidence>
<keyword evidence="3 5" id="KW-0547">Nucleotide-binding</keyword>
<keyword evidence="1 5" id="KW-0808">Transferase</keyword>
<dbReference type="InterPro" id="IPR027417">
    <property type="entry name" value="P-loop_NTPase"/>
</dbReference>